<dbReference type="RefSeq" id="WP_101781105.1">
    <property type="nucleotide sequence ID" value="NZ_CP025543.1"/>
</dbReference>
<evidence type="ECO:0000259" key="1">
    <source>
        <dbReference type="SMART" id="SM00507"/>
    </source>
</evidence>
<feature type="domain" description="HNH nuclease" evidence="1">
    <location>
        <begin position="349"/>
        <end position="405"/>
    </location>
</feature>
<gene>
    <name evidence="2" type="ORF">SMONO_v1c04930</name>
</gene>
<proteinExistence type="predicted"/>
<accession>A0A2K9LUL6</accession>
<evidence type="ECO:0000313" key="2">
    <source>
        <dbReference type="EMBL" id="AUM62742.1"/>
    </source>
</evidence>
<dbReference type="GO" id="GO:0003676">
    <property type="term" value="F:nucleic acid binding"/>
    <property type="evidence" value="ECO:0007669"/>
    <property type="project" value="InterPro"/>
</dbReference>
<dbReference type="GO" id="GO:0004519">
    <property type="term" value="F:endonuclease activity"/>
    <property type="evidence" value="ECO:0007669"/>
    <property type="project" value="InterPro"/>
</dbReference>
<dbReference type="CDD" id="cd00085">
    <property type="entry name" value="HNHc"/>
    <property type="match status" value="1"/>
</dbReference>
<name>A0A2K9LUL6_SPISQ</name>
<dbReference type="InterPro" id="IPR004919">
    <property type="entry name" value="GmrSD_N"/>
</dbReference>
<keyword evidence="3" id="KW-1185">Reference proteome</keyword>
<dbReference type="SMART" id="SM00507">
    <property type="entry name" value="HNHc"/>
    <property type="match status" value="1"/>
</dbReference>
<dbReference type="Gene3D" id="1.10.30.50">
    <property type="match status" value="1"/>
</dbReference>
<sequence length="410" mass="48223">MKIDNNIRTIKIKDLFEGYKKLSEIDDDEEVLAWKGNLIVRPAYQREFIYDMEKQQKVIESVIQEFPLNTIFLVNVESNNEKYEVLDGQQRILSICQFLADVNSFNLEGIFNGSKMNATNLKQSLPTTYNKIMNYELDIRICLGNNEEKLKWFKVINTAGEKLNEQELRNAAYTGTWLTEAKKYFGLSKNGCRALIEPMRNDCKIVELDDTKAGRQKVLELALEWKSSFDYIINKEICDIESYMNKYRNESNANDLIDHWNKVVSWVLDIFGYKNSSYLFAKELKSVNKKWGDIYNISYNKKFNFIDIQTKVEELMEDEEIIKKPGIFPYVLTNDEKYLSFRAFDKTMKRKKFLEQKGICPGFKGRKCEKVFQFEKMEGDHIVPWSKGGKTVYENLQMLCVDCNRFKTNK</sequence>
<protein>
    <recommendedName>
        <fullName evidence="1">HNH nuclease domain-containing protein</fullName>
    </recommendedName>
</protein>
<dbReference type="PANTHER" id="PTHR39639:SF1">
    <property type="entry name" value="DUF262 DOMAIN-CONTAINING PROTEIN"/>
    <property type="match status" value="1"/>
</dbReference>
<dbReference type="EMBL" id="CP025543">
    <property type="protein sequence ID" value="AUM62742.1"/>
    <property type="molecule type" value="Genomic_DNA"/>
</dbReference>
<dbReference type="GO" id="GO:0008270">
    <property type="term" value="F:zinc ion binding"/>
    <property type="evidence" value="ECO:0007669"/>
    <property type="project" value="InterPro"/>
</dbReference>
<dbReference type="AlphaFoldDB" id="A0A2K9LUL6"/>
<dbReference type="KEGG" id="smoo:SMONO_v1c04930"/>
<dbReference type="InterPro" id="IPR002711">
    <property type="entry name" value="HNH"/>
</dbReference>
<organism evidence="2 3">
    <name type="scientific">Spiroplasma monobiae MQ-1</name>
    <dbReference type="NCBI Taxonomy" id="1336748"/>
    <lineage>
        <taxon>Bacteria</taxon>
        <taxon>Bacillati</taxon>
        <taxon>Mycoplasmatota</taxon>
        <taxon>Mollicutes</taxon>
        <taxon>Entomoplasmatales</taxon>
        <taxon>Spiroplasmataceae</taxon>
        <taxon>Spiroplasma</taxon>
    </lineage>
</organism>
<dbReference type="PANTHER" id="PTHR39639">
    <property type="entry name" value="CHROMOSOME 16, WHOLE GENOME SHOTGUN SEQUENCE"/>
    <property type="match status" value="1"/>
</dbReference>
<dbReference type="Proteomes" id="UP000234790">
    <property type="component" value="Chromosome"/>
</dbReference>
<dbReference type="Pfam" id="PF01844">
    <property type="entry name" value="HNH"/>
    <property type="match status" value="1"/>
</dbReference>
<reference evidence="2 3" key="1">
    <citation type="submission" date="2017-12" db="EMBL/GenBank/DDBJ databases">
        <title>Complete genome sequence of Spiroplasma monobiae MQ-1 (ATCC 33825).</title>
        <authorList>
            <person name="Tsai Y.-M."/>
            <person name="Lo W.-S."/>
            <person name="Wu P.-S."/>
            <person name="Cho S.-T."/>
            <person name="Kuo C.-H."/>
        </authorList>
    </citation>
    <scope>NUCLEOTIDE SEQUENCE [LARGE SCALE GENOMIC DNA]</scope>
    <source>
        <strain evidence="2 3">MQ-1</strain>
    </source>
</reference>
<dbReference type="InterPro" id="IPR003615">
    <property type="entry name" value="HNH_nuc"/>
</dbReference>
<dbReference type="OrthoDB" id="9770340at2"/>
<dbReference type="Pfam" id="PF03235">
    <property type="entry name" value="GmrSD_N"/>
    <property type="match status" value="1"/>
</dbReference>
<evidence type="ECO:0000313" key="3">
    <source>
        <dbReference type="Proteomes" id="UP000234790"/>
    </source>
</evidence>